<name>A0A1G9SCE7_9BACT</name>
<sequence>MKIVPVQILFALLFTAVSIVPALAQTFGRGLSLTETTPVSALLDDPEAYVDQTVQIKGLVVEVCSLRGCWMNIAGERPFESVHVKVDDYDMVFPLTARGKTAVVEGVWQKIVRENEFGFARTPPDPAKIPAPENRSTTDVFYQLRGLGAVVEGL</sequence>
<dbReference type="STRING" id="392333.SAMN05660860_02317"/>
<organism evidence="1 2">
    <name type="scientific">Geoalkalibacter ferrihydriticus</name>
    <dbReference type="NCBI Taxonomy" id="392333"/>
    <lineage>
        <taxon>Bacteria</taxon>
        <taxon>Pseudomonadati</taxon>
        <taxon>Thermodesulfobacteriota</taxon>
        <taxon>Desulfuromonadia</taxon>
        <taxon>Desulfuromonadales</taxon>
        <taxon>Geoalkalibacteraceae</taxon>
        <taxon>Geoalkalibacter</taxon>
    </lineage>
</organism>
<dbReference type="InterPro" id="IPR032577">
    <property type="entry name" value="DUF4920"/>
</dbReference>
<dbReference type="AlphaFoldDB" id="A0A1G9SCE7"/>
<evidence type="ECO:0000313" key="2">
    <source>
        <dbReference type="Proteomes" id="UP000182146"/>
    </source>
</evidence>
<evidence type="ECO:0008006" key="3">
    <source>
        <dbReference type="Google" id="ProtNLM"/>
    </source>
</evidence>
<dbReference type="Pfam" id="PF16267">
    <property type="entry name" value="DUF4920"/>
    <property type="match status" value="1"/>
</dbReference>
<gene>
    <name evidence="1" type="ORF">SAMN05660860_02317</name>
</gene>
<accession>A0A1G9SCE7</accession>
<reference evidence="1 2" key="1">
    <citation type="submission" date="2016-10" db="EMBL/GenBank/DDBJ databases">
        <authorList>
            <person name="de Groot N.N."/>
        </authorList>
    </citation>
    <scope>NUCLEOTIDE SEQUENCE [LARGE SCALE GENOMIC DNA]</scope>
    <source>
        <strain evidence="1 2">DSM 17813</strain>
    </source>
</reference>
<evidence type="ECO:0000313" key="1">
    <source>
        <dbReference type="EMBL" id="SDM32997.1"/>
    </source>
</evidence>
<dbReference type="RefSeq" id="WP_052445981.1">
    <property type="nucleotide sequence ID" value="NZ_FNGU01000005.1"/>
</dbReference>
<proteinExistence type="predicted"/>
<dbReference type="EMBL" id="FNGU01000005">
    <property type="protein sequence ID" value="SDM32997.1"/>
    <property type="molecule type" value="Genomic_DNA"/>
</dbReference>
<dbReference type="Proteomes" id="UP000182146">
    <property type="component" value="Unassembled WGS sequence"/>
</dbReference>
<dbReference type="OrthoDB" id="129527at2"/>
<protein>
    <recommendedName>
        <fullName evidence="3">DUF4920 domain-containing protein</fullName>
    </recommendedName>
</protein>